<dbReference type="Proteomes" id="UP000005270">
    <property type="component" value="Chromosome"/>
</dbReference>
<dbReference type="RefSeq" id="WP_014736933.1">
    <property type="nucleotide sequence ID" value="NC_017954.1"/>
</dbReference>
<reference evidence="1 2" key="1">
    <citation type="journal article" date="2012" name="J. Bacteriol.">
        <title>Complete genome sequence of the hyperthermophilic cellulolytic Crenarchaeon 'Thermogladius cellulolyticus' 1633.</title>
        <authorList>
            <person name="Mardanov A.V."/>
            <person name="Kochetkova T.V."/>
            <person name="Beletsky A.V."/>
            <person name="Bonch-Osmolovskaya E.A."/>
            <person name="Ravin N.V."/>
            <person name="Skryabin K.G."/>
        </authorList>
    </citation>
    <scope>NUCLEOTIDE SEQUENCE [LARGE SCALE GENOMIC DNA]</scope>
    <source>
        <strain evidence="2">DSM 22663 / VKM B-2946 / 1633</strain>
    </source>
</reference>
<gene>
    <name evidence="1" type="ordered locus">TCELL_0258</name>
</gene>
<dbReference type="SUPFAM" id="SSF55785">
    <property type="entry name" value="PYP-like sensor domain (PAS domain)"/>
    <property type="match status" value="1"/>
</dbReference>
<dbReference type="InParanoid" id="I3TD45"/>
<dbReference type="HOGENOM" id="CLU_1954766_0_0_2"/>
<proteinExistence type="predicted"/>
<dbReference type="STRING" id="1184251.TCELL_0258"/>
<organism evidence="1 2">
    <name type="scientific">Thermogladius calderae (strain DSM 22663 / VKM B-2946 / 1633)</name>
    <dbReference type="NCBI Taxonomy" id="1184251"/>
    <lineage>
        <taxon>Archaea</taxon>
        <taxon>Thermoproteota</taxon>
        <taxon>Thermoprotei</taxon>
        <taxon>Desulfurococcales</taxon>
        <taxon>Desulfurococcaceae</taxon>
        <taxon>Thermogladius</taxon>
    </lineage>
</organism>
<dbReference type="KEGG" id="thg:TCELL_0258"/>
<dbReference type="AlphaFoldDB" id="I3TD45"/>
<keyword evidence="2" id="KW-1185">Reference proteome</keyword>
<dbReference type="Pfam" id="PF13596">
    <property type="entry name" value="PAS_10"/>
    <property type="match status" value="1"/>
</dbReference>
<accession>I3TD45</accession>
<evidence type="ECO:0000313" key="1">
    <source>
        <dbReference type="EMBL" id="AFK50683.1"/>
    </source>
</evidence>
<dbReference type="eggNOG" id="arCOG01472">
    <property type="taxonomic scope" value="Archaea"/>
</dbReference>
<dbReference type="Gene3D" id="3.30.450.20">
    <property type="entry name" value="PAS domain"/>
    <property type="match status" value="1"/>
</dbReference>
<protein>
    <submittedName>
        <fullName evidence="1">Putative PAS/PAC sensor protein</fullName>
    </submittedName>
</protein>
<dbReference type="InterPro" id="IPR035965">
    <property type="entry name" value="PAS-like_dom_sf"/>
</dbReference>
<sequence length="128" mass="14735">MAPEEIEGIFRALPLEVTYGDVNDRVRFFSESEIAGGFVRTKTILGRRIPFCHPPRLEKYVMTNVEALKKGQFKYGEFWTRLGDRMIRVLIAPVKNWEGKLLGTLEIVEDLTDVVNNPEEVKKKILVL</sequence>
<dbReference type="OrthoDB" id="359113at2157"/>
<name>I3TD45_THEC1</name>
<evidence type="ECO:0000313" key="2">
    <source>
        <dbReference type="Proteomes" id="UP000005270"/>
    </source>
</evidence>
<dbReference type="EMBL" id="CP003531">
    <property type="protein sequence ID" value="AFK50683.1"/>
    <property type="molecule type" value="Genomic_DNA"/>
</dbReference>
<dbReference type="GeneID" id="13012540"/>